<name>A0ABU7LXF9_9PROT</name>
<evidence type="ECO:0000313" key="7">
    <source>
        <dbReference type="Proteomes" id="UP001310692"/>
    </source>
</evidence>
<protein>
    <submittedName>
        <fullName evidence="6">Beta-eliminating lyase-related protein</fullName>
    </submittedName>
</protein>
<evidence type="ECO:0000256" key="1">
    <source>
        <dbReference type="ARBA" id="ARBA00001933"/>
    </source>
</evidence>
<feature type="domain" description="Aromatic amino acid beta-eliminating lyase/threonine aldolase" evidence="5">
    <location>
        <begin position="44"/>
        <end position="299"/>
    </location>
</feature>
<keyword evidence="6" id="KW-0456">Lyase</keyword>
<comment type="similarity">
    <text evidence="2">Belongs to the threonine aldolase family.</text>
</comment>
<dbReference type="Gene3D" id="3.40.640.10">
    <property type="entry name" value="Type I PLP-dependent aspartate aminotransferase-like (Major domain)"/>
    <property type="match status" value="1"/>
</dbReference>
<dbReference type="GO" id="GO:0016829">
    <property type="term" value="F:lyase activity"/>
    <property type="evidence" value="ECO:0007669"/>
    <property type="project" value="UniProtKB-KW"/>
</dbReference>
<dbReference type="Pfam" id="PF01212">
    <property type="entry name" value="Beta_elim_lyase"/>
    <property type="match status" value="1"/>
</dbReference>
<organism evidence="6 7">
    <name type="scientific">Hyphobacterium marinum</name>
    <dbReference type="NCBI Taxonomy" id="3116574"/>
    <lineage>
        <taxon>Bacteria</taxon>
        <taxon>Pseudomonadati</taxon>
        <taxon>Pseudomonadota</taxon>
        <taxon>Alphaproteobacteria</taxon>
        <taxon>Maricaulales</taxon>
        <taxon>Maricaulaceae</taxon>
        <taxon>Hyphobacterium</taxon>
    </lineage>
</organism>
<evidence type="ECO:0000259" key="5">
    <source>
        <dbReference type="Pfam" id="PF01212"/>
    </source>
</evidence>
<proteinExistence type="inferred from homology"/>
<dbReference type="PANTHER" id="PTHR48097">
    <property type="entry name" value="L-THREONINE ALDOLASE-RELATED"/>
    <property type="match status" value="1"/>
</dbReference>
<evidence type="ECO:0000256" key="4">
    <source>
        <dbReference type="ARBA" id="ARBA00022898"/>
    </source>
</evidence>
<evidence type="ECO:0000256" key="2">
    <source>
        <dbReference type="ARBA" id="ARBA00006966"/>
    </source>
</evidence>
<dbReference type="PANTHER" id="PTHR48097:SF9">
    <property type="entry name" value="L-THREONINE ALDOLASE"/>
    <property type="match status" value="1"/>
</dbReference>
<comment type="cofactor">
    <cofactor evidence="1">
        <name>pyridoxal 5'-phosphate</name>
        <dbReference type="ChEBI" id="CHEBI:597326"/>
    </cofactor>
</comment>
<sequence length="367" mass="39902">MTKRDDLKSACDVTVGFPHDGDFTPSQRLRAVADFLDAKGWAAEETYLDGPVTRALETETARWLGTEAAIWFPTGTMAQAAAARIHAAETGRSTLLLHPSSHLELHEDHGYREAHELSAEFTPDWRAAVTARDVEAAGSDLATVFIELPQRHAGGLLPSWDELEAIKAACRARSARLHIDGARLWTCTEAYEGRALADICAGADSVYVSFYKDIGALGGAALAGSADVVEAARVWRHRLGGLVIRGWPQVPDALRLLPERMARMPAYVARARELAAAIQAASGFEIEPHAPLTNMFHVRIPLDGDAVAKARDHAARETGVWLANRFWDYEAPDYHSAELSVGERIMAIPVKRIAMAFAAMAEYGGKG</sequence>
<accession>A0ABU7LXF9</accession>
<comment type="subunit">
    <text evidence="3">Homotetramer.</text>
</comment>
<dbReference type="EMBL" id="JAZDRO010000002">
    <property type="protein sequence ID" value="MEE2566232.1"/>
    <property type="molecule type" value="Genomic_DNA"/>
</dbReference>
<dbReference type="InterPro" id="IPR015424">
    <property type="entry name" value="PyrdxlP-dep_Trfase"/>
</dbReference>
<keyword evidence="7" id="KW-1185">Reference proteome</keyword>
<dbReference type="SUPFAM" id="SSF53383">
    <property type="entry name" value="PLP-dependent transferases"/>
    <property type="match status" value="1"/>
</dbReference>
<evidence type="ECO:0000256" key="3">
    <source>
        <dbReference type="ARBA" id="ARBA00011881"/>
    </source>
</evidence>
<dbReference type="Gene3D" id="3.90.1150.10">
    <property type="entry name" value="Aspartate Aminotransferase, domain 1"/>
    <property type="match status" value="1"/>
</dbReference>
<dbReference type="InterPro" id="IPR001597">
    <property type="entry name" value="ArAA_b-elim_lyase/Thr_aldolase"/>
</dbReference>
<dbReference type="InterPro" id="IPR015422">
    <property type="entry name" value="PyrdxlP-dep_Trfase_small"/>
</dbReference>
<dbReference type="RefSeq" id="WP_330195772.1">
    <property type="nucleotide sequence ID" value="NZ_JAZDRO010000002.1"/>
</dbReference>
<gene>
    <name evidence="6" type="ORF">V0U35_06020</name>
</gene>
<reference evidence="6 7" key="1">
    <citation type="submission" date="2024-01" db="EMBL/GenBank/DDBJ databases">
        <title>Hyphobacterium bacterium isolated from marine sediment.</title>
        <authorList>
            <person name="Zhao S."/>
        </authorList>
    </citation>
    <scope>NUCLEOTIDE SEQUENCE [LARGE SCALE GENOMIC DNA]</scope>
    <source>
        <strain evidence="6 7">Y60-23</strain>
    </source>
</reference>
<dbReference type="Proteomes" id="UP001310692">
    <property type="component" value="Unassembled WGS sequence"/>
</dbReference>
<keyword evidence="4" id="KW-0663">Pyridoxal phosphate</keyword>
<dbReference type="InterPro" id="IPR015421">
    <property type="entry name" value="PyrdxlP-dep_Trfase_major"/>
</dbReference>
<comment type="caution">
    <text evidence="6">The sequence shown here is derived from an EMBL/GenBank/DDBJ whole genome shotgun (WGS) entry which is preliminary data.</text>
</comment>
<evidence type="ECO:0000313" key="6">
    <source>
        <dbReference type="EMBL" id="MEE2566232.1"/>
    </source>
</evidence>